<reference evidence="2" key="1">
    <citation type="journal article" date="2020" name="Fungal Divers.">
        <title>Resolving the Mortierellaceae phylogeny through synthesis of multi-gene phylogenetics and phylogenomics.</title>
        <authorList>
            <person name="Vandepol N."/>
            <person name="Liber J."/>
            <person name="Desiro A."/>
            <person name="Na H."/>
            <person name="Kennedy M."/>
            <person name="Barry K."/>
            <person name="Grigoriev I.V."/>
            <person name="Miller A.N."/>
            <person name="O'Donnell K."/>
            <person name="Stajich J.E."/>
            <person name="Bonito G."/>
        </authorList>
    </citation>
    <scope>NUCLEOTIDE SEQUENCE</scope>
    <source>
        <strain evidence="2">NVP60</strain>
    </source>
</reference>
<gene>
    <name evidence="2" type="ORF">BGZ97_013164</name>
</gene>
<evidence type="ECO:0000256" key="1">
    <source>
        <dbReference type="SAM" id="SignalP"/>
    </source>
</evidence>
<dbReference type="AlphaFoldDB" id="A0A9P6R282"/>
<dbReference type="EMBL" id="JAAAIN010000953">
    <property type="protein sequence ID" value="KAG0309088.1"/>
    <property type="molecule type" value="Genomic_DNA"/>
</dbReference>
<evidence type="ECO:0000313" key="3">
    <source>
        <dbReference type="Proteomes" id="UP000823405"/>
    </source>
</evidence>
<dbReference type="Proteomes" id="UP000823405">
    <property type="component" value="Unassembled WGS sequence"/>
</dbReference>
<comment type="caution">
    <text evidence="2">The sequence shown here is derived from an EMBL/GenBank/DDBJ whole genome shotgun (WGS) entry which is preliminary data.</text>
</comment>
<feature type="non-terminal residue" evidence="2">
    <location>
        <position position="183"/>
    </location>
</feature>
<keyword evidence="1" id="KW-0732">Signal</keyword>
<protein>
    <submittedName>
        <fullName evidence="2">Uncharacterized protein</fullName>
    </submittedName>
</protein>
<proteinExistence type="predicted"/>
<keyword evidence="3" id="KW-1185">Reference proteome</keyword>
<dbReference type="OrthoDB" id="2447874at2759"/>
<feature type="signal peptide" evidence="1">
    <location>
        <begin position="1"/>
        <end position="22"/>
    </location>
</feature>
<organism evidence="2 3">
    <name type="scientific">Linnemannia gamsii</name>
    <dbReference type="NCBI Taxonomy" id="64522"/>
    <lineage>
        <taxon>Eukaryota</taxon>
        <taxon>Fungi</taxon>
        <taxon>Fungi incertae sedis</taxon>
        <taxon>Mucoromycota</taxon>
        <taxon>Mortierellomycotina</taxon>
        <taxon>Mortierellomycetes</taxon>
        <taxon>Mortierellales</taxon>
        <taxon>Mortierellaceae</taxon>
        <taxon>Linnemannia</taxon>
    </lineage>
</organism>
<accession>A0A9P6R282</accession>
<feature type="chain" id="PRO_5040150401" evidence="1">
    <location>
        <begin position="23"/>
        <end position="183"/>
    </location>
</feature>
<sequence length="183" mass="18189">MTRKFVHHSLLAAIALIAVCSAAPAPLPLLLSDPDPGSLGSLGTSGHDPTDLLANSGAFGSNLGATLNPTSTSSGLLSEGAGLDGFPSPIQVGGAAGGDLINPAFSSDLLNGGAGVGLDSIATPPDLAVPSQTVHLGSETEIVPTTGVFPNLIFQPAIQLYDPLINNFQTYGVGPAFTNGYAA</sequence>
<evidence type="ECO:0000313" key="2">
    <source>
        <dbReference type="EMBL" id="KAG0309088.1"/>
    </source>
</evidence>
<name>A0A9P6R282_9FUNG</name>